<dbReference type="AlphaFoldDB" id="F9T4E4"/>
<reference evidence="1 4" key="3">
    <citation type="submission" date="2014-08" db="EMBL/GenBank/DDBJ databases">
        <title>First Complete Genome Sequence of the Shellfish Pathogen Vibrio tubiashii.</title>
        <authorList>
            <person name="Richards G.P."/>
            <person name="Needleman D.S."/>
            <person name="Watson M.A."/>
            <person name="Bono J.L."/>
        </authorList>
    </citation>
    <scope>NUCLEOTIDE SEQUENCE [LARGE SCALE GENOMIC DNA]</scope>
    <source>
        <strain evidence="1 4">ATCC 19109</strain>
    </source>
</reference>
<reference evidence="2" key="1">
    <citation type="submission" date="2011-08" db="EMBL/GenBank/DDBJ databases">
        <authorList>
            <person name="Hoffman M."/>
            <person name="Strain E.A."/>
            <person name="Brown E."/>
            <person name="Allard M.W."/>
        </authorList>
    </citation>
    <scope>NUCLEOTIDE SEQUENCE</scope>
    <source>
        <strain evidence="2">ATCC 19109</strain>
    </source>
</reference>
<accession>F9T4E4</accession>
<dbReference type="KEGG" id="vtu:IX91_03800"/>
<evidence type="ECO:0000313" key="1">
    <source>
        <dbReference type="EMBL" id="AIW13330.1"/>
    </source>
</evidence>
<reference evidence="2 3" key="2">
    <citation type="journal article" date="2012" name="Int. J. Syst. Evol. Microbiol.">
        <title>Vibrio caribbeanicus sp. nov., isolated from the marine sponge Scleritoderma cyanea.</title>
        <authorList>
            <person name="Hoffmann M."/>
            <person name="Monday S.R."/>
            <person name="Allard M.W."/>
            <person name="Strain E.A."/>
            <person name="Whittaker P."/>
            <person name="Naum M."/>
            <person name="McCarthy P.J."/>
            <person name="Lopez J.V."/>
            <person name="Fischer M."/>
            <person name="Brown E.W."/>
        </authorList>
    </citation>
    <scope>NUCLEOTIDE SEQUENCE [LARGE SCALE GENOMIC DNA]</scope>
    <source>
        <strain evidence="2 3">ATCC 19109</strain>
    </source>
</reference>
<proteinExistence type="predicted"/>
<dbReference type="Proteomes" id="UP000003836">
    <property type="component" value="Unassembled WGS sequence"/>
</dbReference>
<dbReference type="PATRIC" id="fig|1051646.9.peg.736"/>
<protein>
    <submittedName>
        <fullName evidence="1">Uncharacterized protein</fullName>
    </submittedName>
</protein>
<organism evidence="1 4">
    <name type="scientific">Vibrio tubiashii ATCC 19109</name>
    <dbReference type="NCBI Taxonomy" id="1051646"/>
    <lineage>
        <taxon>Bacteria</taxon>
        <taxon>Pseudomonadati</taxon>
        <taxon>Pseudomonadota</taxon>
        <taxon>Gammaproteobacteria</taxon>
        <taxon>Vibrionales</taxon>
        <taxon>Vibrionaceae</taxon>
        <taxon>Vibrio</taxon>
        <taxon>Vibrio oreintalis group</taxon>
    </lineage>
</organism>
<gene>
    <name evidence="1" type="ORF">IX91_03800</name>
    <name evidence="2" type="ORF">VITU9109_08842</name>
</gene>
<evidence type="ECO:0000313" key="3">
    <source>
        <dbReference type="Proteomes" id="UP000003836"/>
    </source>
</evidence>
<sequence length="192" mass="23064">MTNNATTRVDTRRFRLRYRAEKSYQKDQFWANMFNIWHMFRWWYPNCSLREFSEYFGLPLSTVSRRFSRGVTWAMSGEISGSLYQSSLINKTLDTLAAKNDWHTIRLLWVFESARLVITKKQFCAKYGIAYNTARPHLAQNALDSMLHVAHFHRYVYRESKGGWFHPINETSRHKGLMVRVLVDFRENWKMY</sequence>
<keyword evidence="3" id="KW-1185">Reference proteome</keyword>
<dbReference type="EMBL" id="CP009354">
    <property type="protein sequence ID" value="AIW13330.1"/>
    <property type="molecule type" value="Genomic_DNA"/>
</dbReference>
<dbReference type="Proteomes" id="UP000030071">
    <property type="component" value="Chromosome 1"/>
</dbReference>
<evidence type="ECO:0000313" key="2">
    <source>
        <dbReference type="EMBL" id="EGU56055.1"/>
    </source>
</evidence>
<dbReference type="HOGENOM" id="CLU_1414667_0_0_6"/>
<name>F9T4E4_9VIBR</name>
<dbReference type="EMBL" id="AFWI01000124">
    <property type="protein sequence ID" value="EGU56055.1"/>
    <property type="molecule type" value="Genomic_DNA"/>
</dbReference>
<evidence type="ECO:0000313" key="4">
    <source>
        <dbReference type="Proteomes" id="UP000030071"/>
    </source>
</evidence>